<dbReference type="PROSITE" id="PS50005">
    <property type="entry name" value="TPR"/>
    <property type="match status" value="1"/>
</dbReference>
<comment type="caution">
    <text evidence="4">The sequence shown here is derived from an EMBL/GenBank/DDBJ whole genome shotgun (WGS) entry which is preliminary data.</text>
</comment>
<dbReference type="InterPro" id="IPR046531">
    <property type="entry name" value="DUF6596"/>
</dbReference>
<dbReference type="Pfam" id="PF20239">
    <property type="entry name" value="DUF6596"/>
    <property type="match status" value="1"/>
</dbReference>
<feature type="repeat" description="TPR" evidence="1">
    <location>
        <begin position="365"/>
        <end position="398"/>
    </location>
</feature>
<evidence type="ECO:0000259" key="2">
    <source>
        <dbReference type="Pfam" id="PF04542"/>
    </source>
</evidence>
<dbReference type="AlphaFoldDB" id="A0A5C5WWC3"/>
<dbReference type="PANTHER" id="PTHR47756:SF2">
    <property type="entry name" value="BLL6612 PROTEIN"/>
    <property type="match status" value="1"/>
</dbReference>
<evidence type="ECO:0000256" key="1">
    <source>
        <dbReference type="PROSITE-ProRule" id="PRU00339"/>
    </source>
</evidence>
<organism evidence="4 5">
    <name type="scientific">Rubripirellula amarantea</name>
    <dbReference type="NCBI Taxonomy" id="2527999"/>
    <lineage>
        <taxon>Bacteria</taxon>
        <taxon>Pseudomonadati</taxon>
        <taxon>Planctomycetota</taxon>
        <taxon>Planctomycetia</taxon>
        <taxon>Pirellulales</taxon>
        <taxon>Pirellulaceae</taxon>
        <taxon>Rubripirellula</taxon>
    </lineage>
</organism>
<evidence type="ECO:0000259" key="3">
    <source>
        <dbReference type="Pfam" id="PF20239"/>
    </source>
</evidence>
<protein>
    <submittedName>
        <fullName evidence="4">RNA polymerase sigma factor</fullName>
    </submittedName>
</protein>
<dbReference type="InterPro" id="IPR011990">
    <property type="entry name" value="TPR-like_helical_dom_sf"/>
</dbReference>
<dbReference type="Pfam" id="PF04542">
    <property type="entry name" value="Sigma70_r2"/>
    <property type="match status" value="1"/>
</dbReference>
<dbReference type="Gene3D" id="1.10.1740.10">
    <property type="match status" value="1"/>
</dbReference>
<gene>
    <name evidence="4" type="ORF">Pla22_25440</name>
</gene>
<accession>A0A5C5WWC3</accession>
<dbReference type="PANTHER" id="PTHR47756">
    <property type="entry name" value="BLL6612 PROTEIN-RELATED"/>
    <property type="match status" value="1"/>
</dbReference>
<keyword evidence="5" id="KW-1185">Reference proteome</keyword>
<name>A0A5C5WWC3_9BACT</name>
<dbReference type="SUPFAM" id="SSF88659">
    <property type="entry name" value="Sigma3 and sigma4 domains of RNA polymerase sigma factors"/>
    <property type="match status" value="1"/>
</dbReference>
<feature type="domain" description="DUF6596" evidence="3">
    <location>
        <begin position="183"/>
        <end position="282"/>
    </location>
</feature>
<evidence type="ECO:0000313" key="5">
    <source>
        <dbReference type="Proteomes" id="UP000316598"/>
    </source>
</evidence>
<dbReference type="InterPro" id="IPR019734">
    <property type="entry name" value="TPR_rpt"/>
</dbReference>
<dbReference type="SUPFAM" id="SSF48452">
    <property type="entry name" value="TPR-like"/>
    <property type="match status" value="1"/>
</dbReference>
<dbReference type="InterPro" id="IPR013324">
    <property type="entry name" value="RNA_pol_sigma_r3/r4-like"/>
</dbReference>
<dbReference type="OrthoDB" id="9780299at2"/>
<proteinExistence type="predicted"/>
<sequence length="416" mass="45869">MASSKSQTIEDIFHGSSGKVFASLARLLGDLDLAEDAMQEAFASAFIQWPREGIPDNPTAWLISTGRFKAIDLIRRQARLTERASEIAKRLENVRGVNESKNSTAIEDDQLRLIFTCCHPAIASEIQVPLTLREVCRLTTEEIASAFLTTPTTMAQRLVRGKAKIREAGIPIEIPDRDELPERLDGVLVVIYLIFNEGYSASAGQTLIRGDLTTEAIRLCRLVLALCPDAEVMGLLALMLLHESRRNARTDEAGDIVLLDDQDRSLWDQTLIREGRELVAQAFATRHVGPYTLQAAISALHAEAPTADKTDWVQIVGLYDLLSQVSPGPIVKLNRAVAVAMRNGPAAGLFQIDSLLEHGELSNYALAHSARGELLSRIGRFSDARKAFQTAMRLSKQSSEQRFLAKKLSELDSRNS</sequence>
<dbReference type="SUPFAM" id="SSF88946">
    <property type="entry name" value="Sigma2 domain of RNA polymerase sigma factors"/>
    <property type="match status" value="1"/>
</dbReference>
<dbReference type="Proteomes" id="UP000316598">
    <property type="component" value="Unassembled WGS sequence"/>
</dbReference>
<dbReference type="InterPro" id="IPR007627">
    <property type="entry name" value="RNA_pol_sigma70_r2"/>
</dbReference>
<feature type="domain" description="RNA polymerase sigma-70 region 2" evidence="2">
    <location>
        <begin position="19"/>
        <end position="79"/>
    </location>
</feature>
<keyword evidence="1" id="KW-0802">TPR repeat</keyword>
<dbReference type="InterPro" id="IPR013325">
    <property type="entry name" value="RNA_pol_sigma_r2"/>
</dbReference>
<dbReference type="GO" id="GO:0003700">
    <property type="term" value="F:DNA-binding transcription factor activity"/>
    <property type="evidence" value="ECO:0007669"/>
    <property type="project" value="InterPro"/>
</dbReference>
<dbReference type="EMBL" id="SJPI01000001">
    <property type="protein sequence ID" value="TWT54890.1"/>
    <property type="molecule type" value="Genomic_DNA"/>
</dbReference>
<dbReference type="RefSeq" id="WP_146514856.1">
    <property type="nucleotide sequence ID" value="NZ_SJPI01000001.1"/>
</dbReference>
<dbReference type="GO" id="GO:0006352">
    <property type="term" value="P:DNA-templated transcription initiation"/>
    <property type="evidence" value="ECO:0007669"/>
    <property type="project" value="InterPro"/>
</dbReference>
<evidence type="ECO:0000313" key="4">
    <source>
        <dbReference type="EMBL" id="TWT54890.1"/>
    </source>
</evidence>
<reference evidence="4 5" key="1">
    <citation type="submission" date="2019-02" db="EMBL/GenBank/DDBJ databases">
        <title>Deep-cultivation of Planctomycetes and their phenomic and genomic characterization uncovers novel biology.</title>
        <authorList>
            <person name="Wiegand S."/>
            <person name="Jogler M."/>
            <person name="Boedeker C."/>
            <person name="Pinto D."/>
            <person name="Vollmers J."/>
            <person name="Rivas-Marin E."/>
            <person name="Kohn T."/>
            <person name="Peeters S.H."/>
            <person name="Heuer A."/>
            <person name="Rast P."/>
            <person name="Oberbeckmann S."/>
            <person name="Bunk B."/>
            <person name="Jeske O."/>
            <person name="Meyerdierks A."/>
            <person name="Storesund J.E."/>
            <person name="Kallscheuer N."/>
            <person name="Luecker S."/>
            <person name="Lage O.M."/>
            <person name="Pohl T."/>
            <person name="Merkel B.J."/>
            <person name="Hornburger P."/>
            <person name="Mueller R.-W."/>
            <person name="Bruemmer F."/>
            <person name="Labrenz M."/>
            <person name="Spormann A.M."/>
            <person name="Op Den Camp H."/>
            <person name="Overmann J."/>
            <person name="Amann R."/>
            <person name="Jetten M.S.M."/>
            <person name="Mascher T."/>
            <person name="Medema M.H."/>
            <person name="Devos D.P."/>
            <person name="Kaster A.-K."/>
            <person name="Ovreas L."/>
            <person name="Rohde M."/>
            <person name="Galperin M.Y."/>
            <person name="Jogler C."/>
        </authorList>
    </citation>
    <scope>NUCLEOTIDE SEQUENCE [LARGE SCALE GENOMIC DNA]</scope>
    <source>
        <strain evidence="4 5">Pla22</strain>
    </source>
</reference>